<dbReference type="Proteomes" id="UP001372834">
    <property type="component" value="Unassembled WGS sequence"/>
</dbReference>
<proteinExistence type="predicted"/>
<reference evidence="2 3" key="1">
    <citation type="submission" date="2023-10" db="EMBL/GenBank/DDBJ databases">
        <title>Genomes of two closely related lineages of the louse Polyplax serrata with different host specificities.</title>
        <authorList>
            <person name="Martinu J."/>
            <person name="Tarabai H."/>
            <person name="Stefka J."/>
            <person name="Hypsa V."/>
        </authorList>
    </citation>
    <scope>NUCLEOTIDE SEQUENCE [LARGE SCALE GENOMIC DNA]</scope>
    <source>
        <strain evidence="2">HR10_N</strain>
    </source>
</reference>
<organism evidence="2 3">
    <name type="scientific">Polyplax serrata</name>
    <name type="common">Common mouse louse</name>
    <dbReference type="NCBI Taxonomy" id="468196"/>
    <lineage>
        <taxon>Eukaryota</taxon>
        <taxon>Metazoa</taxon>
        <taxon>Ecdysozoa</taxon>
        <taxon>Arthropoda</taxon>
        <taxon>Hexapoda</taxon>
        <taxon>Insecta</taxon>
        <taxon>Pterygota</taxon>
        <taxon>Neoptera</taxon>
        <taxon>Paraneoptera</taxon>
        <taxon>Psocodea</taxon>
        <taxon>Troctomorpha</taxon>
        <taxon>Phthiraptera</taxon>
        <taxon>Anoplura</taxon>
        <taxon>Polyplacidae</taxon>
        <taxon>Polyplax</taxon>
    </lineage>
</organism>
<evidence type="ECO:0000313" key="2">
    <source>
        <dbReference type="EMBL" id="KAK6630247.1"/>
    </source>
</evidence>
<accession>A0AAN8P3V5</accession>
<feature type="compositionally biased region" description="Basic and acidic residues" evidence="1">
    <location>
        <begin position="1"/>
        <end position="27"/>
    </location>
</feature>
<name>A0AAN8P3V5_POLSC</name>
<dbReference type="AlphaFoldDB" id="A0AAN8P3V5"/>
<sequence length="72" mass="8252">MKKGNVDNDNTNNKKEKTQKFDSPKNDELEEQQPFLDLDLLRRFLLRVSDYSTPSLDVGEFASGNSGPKDIY</sequence>
<dbReference type="EMBL" id="JAWJWE010000012">
    <property type="protein sequence ID" value="KAK6630247.1"/>
    <property type="molecule type" value="Genomic_DNA"/>
</dbReference>
<evidence type="ECO:0000256" key="1">
    <source>
        <dbReference type="SAM" id="MobiDB-lite"/>
    </source>
</evidence>
<feature type="region of interest" description="Disordered" evidence="1">
    <location>
        <begin position="1"/>
        <end position="33"/>
    </location>
</feature>
<comment type="caution">
    <text evidence="2">The sequence shown here is derived from an EMBL/GenBank/DDBJ whole genome shotgun (WGS) entry which is preliminary data.</text>
</comment>
<protein>
    <submittedName>
        <fullName evidence="2">Uncharacterized protein</fullName>
    </submittedName>
</protein>
<evidence type="ECO:0000313" key="3">
    <source>
        <dbReference type="Proteomes" id="UP001372834"/>
    </source>
</evidence>
<gene>
    <name evidence="2" type="ORF">RUM43_014946</name>
</gene>